<keyword evidence="2" id="KW-1185">Reference proteome</keyword>
<evidence type="ECO:0000313" key="1">
    <source>
        <dbReference type="EMBL" id="KAI0055057.1"/>
    </source>
</evidence>
<dbReference type="EMBL" id="MU277315">
    <property type="protein sequence ID" value="KAI0055057.1"/>
    <property type="molecule type" value="Genomic_DNA"/>
</dbReference>
<dbReference type="Proteomes" id="UP000814140">
    <property type="component" value="Unassembled WGS sequence"/>
</dbReference>
<reference evidence="1" key="2">
    <citation type="journal article" date="2022" name="New Phytol.">
        <title>Evolutionary transition to the ectomycorrhizal habit in the genomes of a hyperdiverse lineage of mushroom-forming fungi.</title>
        <authorList>
            <person name="Looney B."/>
            <person name="Miyauchi S."/>
            <person name="Morin E."/>
            <person name="Drula E."/>
            <person name="Courty P.E."/>
            <person name="Kohler A."/>
            <person name="Kuo A."/>
            <person name="LaButti K."/>
            <person name="Pangilinan J."/>
            <person name="Lipzen A."/>
            <person name="Riley R."/>
            <person name="Andreopoulos W."/>
            <person name="He G."/>
            <person name="Johnson J."/>
            <person name="Nolan M."/>
            <person name="Tritt A."/>
            <person name="Barry K.W."/>
            <person name="Grigoriev I.V."/>
            <person name="Nagy L.G."/>
            <person name="Hibbett D."/>
            <person name="Henrissat B."/>
            <person name="Matheny P.B."/>
            <person name="Labbe J."/>
            <person name="Martin F.M."/>
        </authorList>
    </citation>
    <scope>NUCLEOTIDE SEQUENCE</scope>
    <source>
        <strain evidence="1">HHB10654</strain>
    </source>
</reference>
<evidence type="ECO:0000313" key="2">
    <source>
        <dbReference type="Proteomes" id="UP000814140"/>
    </source>
</evidence>
<proteinExistence type="predicted"/>
<comment type="caution">
    <text evidence="1">The sequence shown here is derived from an EMBL/GenBank/DDBJ whole genome shotgun (WGS) entry which is preliminary data.</text>
</comment>
<sequence>MSDSGLLQRIFPDKAIGFDITDDLVALLEARGAFDLMVCTPADFESESPVLTRPEGVSNFSDTYNFLESETAMAEYFIRFNEIISEITGHPIMRSWSARHSAVPIQDQLVSRKPDMVGLDFQPAGDQDSRLYLWSEVVTVVELTIGKKRDRAIHSLAEKALAMKAHQHIRPFIPLASFFSTECQFVVYDQAGCQRENISYTDHKALTRLIAGLSFASKEHMGYDVTVKRDKNGSAKTIYMDGEELTVYATLYKSVSLRGRSNFTYLVYDKTGAFSIVKDTWADLSRTYNEADFLKHAANHNVPHLTYIIKSWDVTRTPLFRSGEPVVDTTDLRRDPNLIKLIDEEIRQMELKDEEQRANNKGKKPQEQLSGIAYLEAKAKARKERKATRRERRVHRRLWMGPVCTPLVFFTSPAELVGALADIMRAHKGLYEAGILHRDLSIHNLAFDDVEEVVSRAEVISRAENPSRAEIVSHAADATSASEEKSGTPPDVQQKRTRIPARPRSAPLPPSVPKSSGLAVPQFSQPIRVKENPRAPGSAPPRRNGHRRGVLLDLDYAAWIDRDRDIDSNIINNFITGTVPFIAMELLNPKPEAIELNGEPVSHKFQHDVESLISDIAYIGSLLEMPGHPRPPSALEALVFLSWITGADAAAKARNKGESFIPDTWPLKREFSNYFQERIGPLLDELVLALFPVGSDARLYMRASMNTSLTHDDVIDILEKHYDVLTAMEMREKQAQQEGQAIAAPVAPFAYEGHKSFTEFLLSSIVSGADADDLRAREPATQLLSGHYAVTSTAMKEKSTKKAQAENARGKAKGTGKGAGKGAGRGKGKEEKQARPALHAKPANSIDPDTSRLPGKTNAKSKGAGRGKA</sequence>
<accession>A0ACB8SFL0</accession>
<organism evidence="1 2">
    <name type="scientific">Artomyces pyxidatus</name>
    <dbReference type="NCBI Taxonomy" id="48021"/>
    <lineage>
        <taxon>Eukaryota</taxon>
        <taxon>Fungi</taxon>
        <taxon>Dikarya</taxon>
        <taxon>Basidiomycota</taxon>
        <taxon>Agaricomycotina</taxon>
        <taxon>Agaricomycetes</taxon>
        <taxon>Russulales</taxon>
        <taxon>Auriscalpiaceae</taxon>
        <taxon>Artomyces</taxon>
    </lineage>
</organism>
<name>A0ACB8SFL0_9AGAM</name>
<protein>
    <submittedName>
        <fullName evidence="1">Uncharacterized protein</fullName>
    </submittedName>
</protein>
<reference evidence="1" key="1">
    <citation type="submission" date="2021-03" db="EMBL/GenBank/DDBJ databases">
        <authorList>
            <consortium name="DOE Joint Genome Institute"/>
            <person name="Ahrendt S."/>
            <person name="Looney B.P."/>
            <person name="Miyauchi S."/>
            <person name="Morin E."/>
            <person name="Drula E."/>
            <person name="Courty P.E."/>
            <person name="Chicoki N."/>
            <person name="Fauchery L."/>
            <person name="Kohler A."/>
            <person name="Kuo A."/>
            <person name="Labutti K."/>
            <person name="Pangilinan J."/>
            <person name="Lipzen A."/>
            <person name="Riley R."/>
            <person name="Andreopoulos W."/>
            <person name="He G."/>
            <person name="Johnson J."/>
            <person name="Barry K.W."/>
            <person name="Grigoriev I.V."/>
            <person name="Nagy L."/>
            <person name="Hibbett D."/>
            <person name="Henrissat B."/>
            <person name="Matheny P.B."/>
            <person name="Labbe J."/>
            <person name="Martin F."/>
        </authorList>
    </citation>
    <scope>NUCLEOTIDE SEQUENCE</scope>
    <source>
        <strain evidence="1">HHB10654</strain>
    </source>
</reference>
<gene>
    <name evidence="1" type="ORF">BV25DRAFT_1922130</name>
</gene>